<dbReference type="Proteomes" id="UP000009131">
    <property type="component" value="Unassembled WGS sequence"/>
</dbReference>
<dbReference type="HOGENOM" id="CLU_2134118_0_0_1"/>
<sequence length="113" mass="12628">MRNARMSRCTARADVCAAPKLSLPMWSLSTQFCSIRLHGLAVVILPKHECLEGARSRARAACMNTVRCQKRVSACARVPSVGSLTRRDEQGMKEKSVGRVDRTIRQAWVVMVR</sequence>
<reference evidence="1 2" key="1">
    <citation type="journal article" date="2011" name="J. Gen. Appl. Microbiol.">
        <title>Draft genome sequencing of the enigmatic basidiomycete Mixia osmundae.</title>
        <authorList>
            <person name="Nishida H."/>
            <person name="Nagatsuka Y."/>
            <person name="Sugiyama J."/>
        </authorList>
    </citation>
    <scope>NUCLEOTIDE SEQUENCE [LARGE SCALE GENOMIC DNA]</scope>
    <source>
        <strain evidence="2">CBS 9802 / IAM 14324 / JCM 22182 / KY 12970</strain>
    </source>
</reference>
<dbReference type="AlphaFoldDB" id="G7DXJ8"/>
<proteinExistence type="predicted"/>
<protein>
    <submittedName>
        <fullName evidence="1">Uncharacterized protein</fullName>
    </submittedName>
</protein>
<dbReference type="RefSeq" id="XP_014569828.1">
    <property type="nucleotide sequence ID" value="XM_014714342.1"/>
</dbReference>
<gene>
    <name evidence="1" type="primary">Mo01965</name>
    <name evidence="1" type="ORF">E5Q_01965</name>
</gene>
<accession>G7DXJ8</accession>
<comment type="caution">
    <text evidence="1">The sequence shown here is derived from an EMBL/GenBank/DDBJ whole genome shotgun (WGS) entry which is preliminary data.</text>
</comment>
<name>G7DXJ8_MIXOS</name>
<evidence type="ECO:0000313" key="2">
    <source>
        <dbReference type="Proteomes" id="UP000009131"/>
    </source>
</evidence>
<dbReference type="EMBL" id="BABT02000061">
    <property type="protein sequence ID" value="GAA95308.1"/>
    <property type="molecule type" value="Genomic_DNA"/>
</dbReference>
<organism evidence="1 2">
    <name type="scientific">Mixia osmundae (strain CBS 9802 / IAM 14324 / JCM 22182 / KY 12970)</name>
    <dbReference type="NCBI Taxonomy" id="764103"/>
    <lineage>
        <taxon>Eukaryota</taxon>
        <taxon>Fungi</taxon>
        <taxon>Dikarya</taxon>
        <taxon>Basidiomycota</taxon>
        <taxon>Pucciniomycotina</taxon>
        <taxon>Mixiomycetes</taxon>
        <taxon>Mixiales</taxon>
        <taxon>Mixiaceae</taxon>
        <taxon>Mixia</taxon>
    </lineage>
</organism>
<reference evidence="1 2" key="2">
    <citation type="journal article" date="2012" name="Open Biol.">
        <title>Characteristics of nucleosomes and linker DNA regions on the genome of the basidiomycete Mixia osmundae revealed by mono- and dinucleosome mapping.</title>
        <authorList>
            <person name="Nishida H."/>
            <person name="Kondo S."/>
            <person name="Matsumoto T."/>
            <person name="Suzuki Y."/>
            <person name="Yoshikawa H."/>
            <person name="Taylor T.D."/>
            <person name="Sugiyama J."/>
        </authorList>
    </citation>
    <scope>NUCLEOTIDE SEQUENCE [LARGE SCALE GENOMIC DNA]</scope>
    <source>
        <strain evidence="2">CBS 9802 / IAM 14324 / JCM 22182 / KY 12970</strain>
    </source>
</reference>
<keyword evidence="2" id="KW-1185">Reference proteome</keyword>
<dbReference type="InParanoid" id="G7DXJ8"/>
<evidence type="ECO:0000313" key="1">
    <source>
        <dbReference type="EMBL" id="GAA95308.1"/>
    </source>
</evidence>